<evidence type="ECO:0000256" key="1">
    <source>
        <dbReference type="SAM" id="Phobius"/>
    </source>
</evidence>
<proteinExistence type="predicted"/>
<name>A0A371CF56_YARLL</name>
<keyword evidence="1" id="KW-0472">Membrane</keyword>
<sequence length="268" mass="30442">MRLAPLFIARVLAAEPYFFDSRGETDLNPYSIGDDLPLECIKRNIHDGEHMVDEKTQEILYEDFPICRETGKPLSLQYRVDQDVNCTIGFSDTLYHLFQLYIHEDAPFSCRLRASKQKNKNVLSEPTTWLPLTFTIRGHIQESHLDIDPKLNAVMMYSRKTETPVVAAAFSRGTETERYKNGDFLPLQLSVKWYPGSNNNEVFTLPANPDSNSAFSSTTLMWCAATMIATAAIVTVVFQGVIFPRKLRSENFGTPLPRFADWGSSKKD</sequence>
<evidence type="ECO:0000313" key="3">
    <source>
        <dbReference type="Proteomes" id="UP000256601"/>
    </source>
</evidence>
<gene>
    <name evidence="2" type="ORF">B0I71DRAFT_126558</name>
</gene>
<keyword evidence="1" id="KW-0812">Transmembrane</keyword>
<dbReference type="PANTHER" id="PTHR40368">
    <property type="entry name" value="YALI0F14399P"/>
    <property type="match status" value="1"/>
</dbReference>
<accession>A0A371CF56</accession>
<dbReference type="AlphaFoldDB" id="A0A371CF56"/>
<reference evidence="2 3" key="1">
    <citation type="submission" date="2018-07" db="EMBL/GenBank/DDBJ databases">
        <title>Draft Genome Assemblies for Five Robust Yarrowia lipolytica Strains Exhibiting High Lipid Production and Pentose Sugar Utilization and Sugar Alcohol Secretion from Undetoxified Lignocellulosic Biomass Hydrolysates.</title>
        <authorList>
            <consortium name="DOE Joint Genome Institute"/>
            <person name="Walker C."/>
            <person name="Ryu S."/>
            <person name="Na H."/>
            <person name="Zane M."/>
            <person name="LaButti K."/>
            <person name="Lipzen A."/>
            <person name="Haridas S."/>
            <person name="Barry K."/>
            <person name="Grigoriev I.V."/>
            <person name="Quarterman J."/>
            <person name="Slininger P."/>
            <person name="Dien B."/>
            <person name="Trinh C.T."/>
        </authorList>
    </citation>
    <scope>NUCLEOTIDE SEQUENCE [LARGE SCALE GENOMIC DNA]</scope>
    <source>
        <strain evidence="2 3">YB392</strain>
    </source>
</reference>
<dbReference type="EMBL" id="KZ858948">
    <property type="protein sequence ID" value="RDW28922.1"/>
    <property type="molecule type" value="Genomic_DNA"/>
</dbReference>
<dbReference type="VEuPathDB" id="FungiDB:YALI0_F14399g"/>
<dbReference type="PANTHER" id="PTHR40368:SF1">
    <property type="entry name" value="YALI0F14399P"/>
    <property type="match status" value="1"/>
</dbReference>
<organism evidence="2 3">
    <name type="scientific">Yarrowia lipolytica</name>
    <name type="common">Candida lipolytica</name>
    <dbReference type="NCBI Taxonomy" id="4952"/>
    <lineage>
        <taxon>Eukaryota</taxon>
        <taxon>Fungi</taxon>
        <taxon>Dikarya</taxon>
        <taxon>Ascomycota</taxon>
        <taxon>Saccharomycotina</taxon>
        <taxon>Dipodascomycetes</taxon>
        <taxon>Dipodascales</taxon>
        <taxon>Dipodascales incertae sedis</taxon>
        <taxon>Yarrowia</taxon>
    </lineage>
</organism>
<dbReference type="Proteomes" id="UP000256601">
    <property type="component" value="Unassembled WGS sequence"/>
</dbReference>
<protein>
    <submittedName>
        <fullName evidence="2">Uncharacterized protein</fullName>
    </submittedName>
</protein>
<evidence type="ECO:0000313" key="2">
    <source>
        <dbReference type="EMBL" id="RDW28922.1"/>
    </source>
</evidence>
<dbReference type="VEuPathDB" id="FungiDB:YALI1_F19216g"/>
<feature type="transmembrane region" description="Helical" evidence="1">
    <location>
        <begin position="219"/>
        <end position="243"/>
    </location>
</feature>
<keyword evidence="1" id="KW-1133">Transmembrane helix</keyword>